<evidence type="ECO:0008006" key="3">
    <source>
        <dbReference type="Google" id="ProtNLM"/>
    </source>
</evidence>
<dbReference type="Proteomes" id="UP001596002">
    <property type="component" value="Unassembled WGS sequence"/>
</dbReference>
<sequence length="57" mass="6663">MSKTNNMHIRISPILKERFEKALEYEKSLGIDVDKTKVVTDAIVKYCERVEKHRAAE</sequence>
<comment type="caution">
    <text evidence="1">The sequence shown here is derived from an EMBL/GenBank/DDBJ whole genome shotgun (WGS) entry which is preliminary data.</text>
</comment>
<dbReference type="RefSeq" id="WP_380028175.1">
    <property type="nucleotide sequence ID" value="NZ_JBHSHC010000137.1"/>
</dbReference>
<dbReference type="EMBL" id="JBHSHC010000137">
    <property type="protein sequence ID" value="MFC4769537.1"/>
    <property type="molecule type" value="Genomic_DNA"/>
</dbReference>
<name>A0ABV9Q7Q1_9BACL</name>
<organism evidence="1 2">
    <name type="scientific">Effusibacillus consociatus</name>
    <dbReference type="NCBI Taxonomy" id="1117041"/>
    <lineage>
        <taxon>Bacteria</taxon>
        <taxon>Bacillati</taxon>
        <taxon>Bacillota</taxon>
        <taxon>Bacilli</taxon>
        <taxon>Bacillales</taxon>
        <taxon>Alicyclobacillaceae</taxon>
        <taxon>Effusibacillus</taxon>
    </lineage>
</organism>
<keyword evidence="2" id="KW-1185">Reference proteome</keyword>
<accession>A0ABV9Q7Q1</accession>
<protein>
    <recommendedName>
        <fullName evidence="3">CopG family transcriptional regulator</fullName>
    </recommendedName>
</protein>
<proteinExistence type="predicted"/>
<reference evidence="2" key="1">
    <citation type="journal article" date="2019" name="Int. J. Syst. Evol. Microbiol.">
        <title>The Global Catalogue of Microorganisms (GCM) 10K type strain sequencing project: providing services to taxonomists for standard genome sequencing and annotation.</title>
        <authorList>
            <consortium name="The Broad Institute Genomics Platform"/>
            <consortium name="The Broad Institute Genome Sequencing Center for Infectious Disease"/>
            <person name="Wu L."/>
            <person name="Ma J."/>
        </authorList>
    </citation>
    <scope>NUCLEOTIDE SEQUENCE [LARGE SCALE GENOMIC DNA]</scope>
    <source>
        <strain evidence="2">WYCCWR 12678</strain>
    </source>
</reference>
<gene>
    <name evidence="1" type="ORF">ACFO8Q_19595</name>
</gene>
<evidence type="ECO:0000313" key="1">
    <source>
        <dbReference type="EMBL" id="MFC4769537.1"/>
    </source>
</evidence>
<evidence type="ECO:0000313" key="2">
    <source>
        <dbReference type="Proteomes" id="UP001596002"/>
    </source>
</evidence>